<proteinExistence type="predicted"/>
<sequence length="47" mass="5425">MSLVLEPSGERRTISRTWTDWVTLATPWVSLIDTISKIVEEWVIPLV</sequence>
<accession>A0ABZ0KGL5</accession>
<evidence type="ECO:0000313" key="2">
    <source>
        <dbReference type="Proteomes" id="UP001305002"/>
    </source>
</evidence>
<dbReference type="EMBL" id="CP137524">
    <property type="protein sequence ID" value="WOT37008.1"/>
    <property type="molecule type" value="Genomic_DNA"/>
</dbReference>
<name>A0ABZ0KGL5_STRC4</name>
<evidence type="ECO:0000313" key="1">
    <source>
        <dbReference type="EMBL" id="WOT37008.1"/>
    </source>
</evidence>
<organism evidence="1 2">
    <name type="scientific">Streptomyces coeruleorubidus</name>
    <dbReference type="NCBI Taxonomy" id="116188"/>
    <lineage>
        <taxon>Bacteria</taxon>
        <taxon>Bacillati</taxon>
        <taxon>Actinomycetota</taxon>
        <taxon>Actinomycetes</taxon>
        <taxon>Kitasatosporales</taxon>
        <taxon>Streptomycetaceae</taxon>
        <taxon>Streptomyces</taxon>
    </lineage>
</organism>
<gene>
    <name evidence="1" type="ORF">R5U08_24050</name>
</gene>
<reference evidence="1 2" key="1">
    <citation type="journal article" date="2021" name="J. Microbiol. Biotechnol.">
        <title>An Efficient Markerless Deletion System Suitable for the Industrial Strains of Streptomyces.</title>
        <authorList>
            <person name="Dong J."/>
            <person name="Wei J."/>
            <person name="Li H."/>
            <person name="Zhao S."/>
            <person name="Guan W."/>
        </authorList>
    </citation>
    <scope>NUCLEOTIDE SEQUENCE [LARGE SCALE GENOMIC DNA]</scope>
    <source>
        <strain evidence="1 2">CICC 11043</strain>
    </source>
</reference>
<keyword evidence="2" id="KW-1185">Reference proteome</keyword>
<reference evidence="1 2" key="2">
    <citation type="journal article" date="2024" name="Microb. Biotechnol.">
        <title>The involvement of multiple ABC transporters in daunorubicin efflux in Streptomyces coeruleorubidus.</title>
        <authorList>
            <person name="Dong J."/>
            <person name="Ning J."/>
            <person name="Tian Y."/>
            <person name="Li H."/>
            <person name="Chen H."/>
            <person name="Guan W."/>
        </authorList>
    </citation>
    <scope>NUCLEOTIDE SEQUENCE [LARGE SCALE GENOMIC DNA]</scope>
    <source>
        <strain evidence="1 2">CICC 11043</strain>
    </source>
</reference>
<protein>
    <submittedName>
        <fullName evidence="1">Uncharacterized protein</fullName>
    </submittedName>
</protein>
<dbReference type="RefSeq" id="WP_317926702.1">
    <property type="nucleotide sequence ID" value="NZ_CP137524.1"/>
</dbReference>
<dbReference type="Proteomes" id="UP001305002">
    <property type="component" value="Chromosome"/>
</dbReference>